<dbReference type="InterPro" id="IPR036562">
    <property type="entry name" value="Baculovirus_p35_sf"/>
</dbReference>
<dbReference type="RefSeq" id="YP_758372.1">
    <property type="nucleotide sequence ID" value="NC_008348.1"/>
</dbReference>
<reference evidence="2 3" key="1">
    <citation type="journal article" date="2007" name="Virus Genes">
        <title>Genome sequence of Leucania seperata nucleopolyhedrovirus.</title>
        <authorList>
            <person name="Xiao H."/>
            <person name="Qi Y."/>
        </authorList>
    </citation>
    <scope>NUCLEOTIDE SEQUENCE [LARGE SCALE GENOMIC DNA]</scope>
    <source>
        <strain evidence="2 3">AH1</strain>
    </source>
</reference>
<feature type="coiled-coil region" evidence="1">
    <location>
        <begin position="292"/>
        <end position="319"/>
    </location>
</feature>
<dbReference type="KEGG" id="vg:5176397"/>
<organism evidence="2 3">
    <name type="scientific">Leucania separata nucleopolyhedrovirus</name>
    <name type="common">LsNPV</name>
    <dbReference type="NCBI Taxonomy" id="1307956"/>
    <lineage>
        <taxon>Viruses</taxon>
        <taxon>Viruses incertae sedis</taxon>
        <taxon>Naldaviricetes</taxon>
        <taxon>Lefavirales</taxon>
        <taxon>Baculoviridae</taxon>
        <taxon>Alphabaculovirus</taxon>
        <taxon>Alphabaculovirus leseparatae</taxon>
    </lineage>
</organism>
<proteinExistence type="predicted"/>
<protein>
    <submittedName>
        <fullName evidence="2">p49</fullName>
    </submittedName>
</protein>
<evidence type="ECO:0000313" key="3">
    <source>
        <dbReference type="Proteomes" id="UP000201737"/>
    </source>
</evidence>
<evidence type="ECO:0000313" key="2">
    <source>
        <dbReference type="EMBL" id="AAR28839.1"/>
    </source>
</evidence>
<keyword evidence="3" id="KW-1185">Reference proteome</keyword>
<dbReference type="Proteomes" id="UP000201737">
    <property type="component" value="Segment"/>
</dbReference>
<dbReference type="Gene3D" id="2.60.250.10">
    <property type="entry name" value="Baculovirus p35"/>
    <property type="match status" value="2"/>
</dbReference>
<dbReference type="GeneID" id="5176397"/>
<dbReference type="GO" id="GO:0043027">
    <property type="term" value="F:cysteine-type endopeptidase inhibitor activity involved in apoptotic process"/>
    <property type="evidence" value="ECO:0007669"/>
    <property type="project" value="InterPro"/>
</dbReference>
<dbReference type="Pfam" id="PF02331">
    <property type="entry name" value="P35"/>
    <property type="match status" value="1"/>
</dbReference>
<evidence type="ECO:0000256" key="1">
    <source>
        <dbReference type="SAM" id="Coils"/>
    </source>
</evidence>
<dbReference type="OrthoDB" id="22177at10239"/>
<keyword evidence="1" id="KW-0175">Coiled coil</keyword>
<organismHost>
    <name type="scientific">Lepidoptera</name>
    <name type="common">moths &amp; butterflies</name>
    <dbReference type="NCBI Taxonomy" id="7088"/>
</organismHost>
<reference evidence="2 3" key="2">
    <citation type="journal article" date="2007" name="Virus Res.">
        <title>P13 of Leucania separata multiple nuclear polyhedrosis virus affected the polyhedra and budded virions yields of AcMNPV.</title>
        <authorList>
            <person name="Du E.Q."/>
            <person name="Yan F."/>
            <person name="Jin W.X."/>
            <person name="Lu N."/>
            <person name="Xiao H.Z."/>
            <person name="Lu S.Y."/>
            <person name="Qi Y.P."/>
        </authorList>
    </citation>
    <scope>NUCLEOTIDE SEQUENCE [LARGE SCALE GENOMIC DNA]</scope>
    <source>
        <strain evidence="2 3">AH1</strain>
    </source>
</reference>
<sequence>MCVTLSTFHFMDTILMDKPNIKDANLRDLIYSNRLVDGPTNCNVLFAFNLSGPLVAVNRTVFNTTLEMCRKKLDGAMEFYDCFSATDENRHNHKRATETIGFERYYEMDCYEVLCLTHDDFKNNHEKYLRCVVGLERTVADAFKKECLDRLLNNNDDDDDDGGYQSKPYIVVCYARDATAANIAQRSVSFVYKPEHGKVILPLMCVVHDGTRPNVIGMNAIVQGVRLTNKPAQRLQLIREHIDRIENTRLDHVRLVLQLGSLRSCLRSIAMEEKVYHDDTSICNGNDDDDDNERTTSTLANATNQLDELLQNLDILINLKYETFDAEYYSCCVLLEGRIAVLVALLYRYIDERTIDWCAVTERNVQRIRLMSRMKQFVKKCLFPATANNDKPYHTGLTRKEYACIGHSDDGTANGFVYNGYSNTLYAKFNDCQCRFDTNLYIDIQ</sequence>
<accession>Q0IL44</accession>
<dbReference type="InterPro" id="IPR003429">
    <property type="entry name" value="Baculovirus_p35"/>
</dbReference>
<dbReference type="EMBL" id="AY394490">
    <property type="protein sequence ID" value="AAR28839.1"/>
    <property type="molecule type" value="Genomic_DNA"/>
</dbReference>
<name>Q0IL44_NPVLS</name>
<dbReference type="SUPFAM" id="SSF49894">
    <property type="entry name" value="Baculovirus p35 protein"/>
    <property type="match status" value="1"/>
</dbReference>